<sequence>MSGIPIYTSSPINASKASGVTPQTATSQEQTPRNPIPATVTATFPSTYPPAQPGAFPYPGPTAAPNAQVPPLLPTPTTRGGDEGPPRPQPGAAPTPASRTTMPPPPKSGEKYRPQITGTPVAPPATGQPSQMGIPPPTQHRAQPQGSSTSTTNTASASYSVAIPSAEFGAPRRSLEHPPNYQQNVFASELTSVQRRAQEANTSRIGAQDTSESVGGMDFLNTAKKWAQHAGEKISEAEAEVWRRINKEE</sequence>
<feature type="compositionally biased region" description="Polar residues" evidence="1">
    <location>
        <begin position="192"/>
        <end position="213"/>
    </location>
</feature>
<name>A0A2J6T523_9HELO</name>
<proteinExistence type="predicted"/>
<feature type="compositionally biased region" description="Pro residues" evidence="1">
    <location>
        <begin position="47"/>
        <end position="62"/>
    </location>
</feature>
<dbReference type="RefSeq" id="XP_024735031.1">
    <property type="nucleotide sequence ID" value="XM_024880523.1"/>
</dbReference>
<keyword evidence="3" id="KW-1185">Reference proteome</keyword>
<feature type="compositionally biased region" description="Polar residues" evidence="1">
    <location>
        <begin position="7"/>
        <end position="33"/>
    </location>
</feature>
<dbReference type="OrthoDB" id="5385910at2759"/>
<reference evidence="2 3" key="1">
    <citation type="submission" date="2016-04" db="EMBL/GenBank/DDBJ databases">
        <title>A degradative enzymes factory behind the ericoid mycorrhizal symbiosis.</title>
        <authorList>
            <consortium name="DOE Joint Genome Institute"/>
            <person name="Martino E."/>
            <person name="Morin E."/>
            <person name="Grelet G."/>
            <person name="Kuo A."/>
            <person name="Kohler A."/>
            <person name="Daghino S."/>
            <person name="Barry K."/>
            <person name="Choi C."/>
            <person name="Cichocki N."/>
            <person name="Clum A."/>
            <person name="Copeland A."/>
            <person name="Hainaut M."/>
            <person name="Haridas S."/>
            <person name="Labutti K."/>
            <person name="Lindquist E."/>
            <person name="Lipzen A."/>
            <person name="Khouja H.-R."/>
            <person name="Murat C."/>
            <person name="Ohm R."/>
            <person name="Olson A."/>
            <person name="Spatafora J."/>
            <person name="Veneault-Fourrey C."/>
            <person name="Henrissat B."/>
            <person name="Grigoriev I."/>
            <person name="Martin F."/>
            <person name="Perotto S."/>
        </authorList>
    </citation>
    <scope>NUCLEOTIDE SEQUENCE [LARGE SCALE GENOMIC DNA]</scope>
    <source>
        <strain evidence="2 3">E</strain>
    </source>
</reference>
<protein>
    <submittedName>
        <fullName evidence="2">Uncharacterized protein</fullName>
    </submittedName>
</protein>
<feature type="compositionally biased region" description="Low complexity" evidence="1">
    <location>
        <begin position="147"/>
        <end position="158"/>
    </location>
</feature>
<evidence type="ECO:0000313" key="2">
    <source>
        <dbReference type="EMBL" id="PMD58127.1"/>
    </source>
</evidence>
<gene>
    <name evidence="2" type="ORF">K444DRAFT_614382</name>
</gene>
<evidence type="ECO:0000256" key="1">
    <source>
        <dbReference type="SAM" id="MobiDB-lite"/>
    </source>
</evidence>
<dbReference type="GeneID" id="36588600"/>
<dbReference type="Proteomes" id="UP000235371">
    <property type="component" value="Unassembled WGS sequence"/>
</dbReference>
<accession>A0A2J6T523</accession>
<organism evidence="2 3">
    <name type="scientific">Hyaloscypha bicolor E</name>
    <dbReference type="NCBI Taxonomy" id="1095630"/>
    <lineage>
        <taxon>Eukaryota</taxon>
        <taxon>Fungi</taxon>
        <taxon>Dikarya</taxon>
        <taxon>Ascomycota</taxon>
        <taxon>Pezizomycotina</taxon>
        <taxon>Leotiomycetes</taxon>
        <taxon>Helotiales</taxon>
        <taxon>Hyaloscyphaceae</taxon>
        <taxon>Hyaloscypha</taxon>
        <taxon>Hyaloscypha bicolor</taxon>
    </lineage>
</organism>
<feature type="region of interest" description="Disordered" evidence="1">
    <location>
        <begin position="1"/>
        <end position="158"/>
    </location>
</feature>
<dbReference type="AlphaFoldDB" id="A0A2J6T523"/>
<dbReference type="STRING" id="1095630.A0A2J6T523"/>
<evidence type="ECO:0000313" key="3">
    <source>
        <dbReference type="Proteomes" id="UP000235371"/>
    </source>
</evidence>
<dbReference type="EMBL" id="KZ613828">
    <property type="protein sequence ID" value="PMD58127.1"/>
    <property type="molecule type" value="Genomic_DNA"/>
</dbReference>
<feature type="region of interest" description="Disordered" evidence="1">
    <location>
        <begin position="192"/>
        <end position="216"/>
    </location>
</feature>
<dbReference type="InParanoid" id="A0A2J6T523"/>